<evidence type="ECO:0000313" key="3">
    <source>
        <dbReference type="EMBL" id="QNP40422.1"/>
    </source>
</evidence>
<dbReference type="InterPro" id="IPR049220">
    <property type="entry name" value="DUF6868"/>
</dbReference>
<protein>
    <recommendedName>
        <fullName evidence="2">DUF6868 domain-containing protein</fullName>
    </recommendedName>
</protein>
<gene>
    <name evidence="3" type="ORF">H8B22_13225</name>
</gene>
<keyword evidence="1" id="KW-0472">Membrane</keyword>
<name>A0A7H0FWK6_9GAMM</name>
<feature type="transmembrane region" description="Helical" evidence="1">
    <location>
        <begin position="57"/>
        <end position="80"/>
    </location>
</feature>
<proteinExistence type="predicted"/>
<sequence length="90" mass="10304">MPLAQITLAQLQSFLLWAGLLNYAVLLVAFFAWALAGDTLYRLHARWFPIDRTQAHAAVYLMLGLYKLGIWLLFLIPWLVLRIMFNGATP</sequence>
<evidence type="ECO:0000256" key="1">
    <source>
        <dbReference type="SAM" id="Phobius"/>
    </source>
</evidence>
<reference evidence="3 4" key="1">
    <citation type="submission" date="2020-08" db="EMBL/GenBank/DDBJ databases">
        <title>Lysobacter sp. II4 sp. nov., isolated from soil.</title>
        <authorList>
            <person name="Woo C.Y."/>
            <person name="Kim J."/>
        </authorList>
    </citation>
    <scope>NUCLEOTIDE SEQUENCE [LARGE SCALE GENOMIC DNA]</scope>
    <source>
        <strain evidence="3 4">II4</strain>
    </source>
</reference>
<keyword evidence="1" id="KW-1133">Transmembrane helix</keyword>
<keyword evidence="1" id="KW-0812">Transmembrane</keyword>
<dbReference type="Pfam" id="PF21742">
    <property type="entry name" value="DUF6868"/>
    <property type="match status" value="1"/>
</dbReference>
<dbReference type="KEGG" id="lsx:H8B22_13225"/>
<feature type="domain" description="DUF6868" evidence="2">
    <location>
        <begin position="7"/>
        <end position="84"/>
    </location>
</feature>
<dbReference type="RefSeq" id="WP_187711863.1">
    <property type="nucleotide sequence ID" value="NZ_CP060820.1"/>
</dbReference>
<accession>A0A7H0FWK6</accession>
<feature type="transmembrane region" description="Helical" evidence="1">
    <location>
        <begin position="14"/>
        <end position="36"/>
    </location>
</feature>
<organism evidence="3 4">
    <name type="scientific">Agrilutibacter terrestris</name>
    <dbReference type="NCBI Taxonomy" id="2865112"/>
    <lineage>
        <taxon>Bacteria</taxon>
        <taxon>Pseudomonadati</taxon>
        <taxon>Pseudomonadota</taxon>
        <taxon>Gammaproteobacteria</taxon>
        <taxon>Lysobacterales</taxon>
        <taxon>Lysobacteraceae</taxon>
        <taxon>Agrilutibacter</taxon>
    </lineage>
</organism>
<evidence type="ECO:0000313" key="4">
    <source>
        <dbReference type="Proteomes" id="UP000516018"/>
    </source>
</evidence>
<dbReference type="EMBL" id="CP060820">
    <property type="protein sequence ID" value="QNP40422.1"/>
    <property type="molecule type" value="Genomic_DNA"/>
</dbReference>
<keyword evidence="4" id="KW-1185">Reference proteome</keyword>
<evidence type="ECO:0000259" key="2">
    <source>
        <dbReference type="Pfam" id="PF21742"/>
    </source>
</evidence>
<dbReference type="Proteomes" id="UP000516018">
    <property type="component" value="Chromosome"/>
</dbReference>
<dbReference type="AlphaFoldDB" id="A0A7H0FWK6"/>